<evidence type="ECO:0000256" key="1">
    <source>
        <dbReference type="SAM" id="Phobius"/>
    </source>
</evidence>
<dbReference type="AlphaFoldDB" id="A0AA95EWY6"/>
<evidence type="ECO:0000313" key="3">
    <source>
        <dbReference type="Proteomes" id="UP001178662"/>
    </source>
</evidence>
<gene>
    <name evidence="2" type="ORF">P0Y55_02490</name>
</gene>
<evidence type="ECO:0000313" key="2">
    <source>
        <dbReference type="EMBL" id="WEK54973.1"/>
    </source>
</evidence>
<dbReference type="Proteomes" id="UP001178662">
    <property type="component" value="Chromosome"/>
</dbReference>
<keyword evidence="1" id="KW-0472">Membrane</keyword>
<feature type="transmembrane region" description="Helical" evidence="1">
    <location>
        <begin position="131"/>
        <end position="149"/>
    </location>
</feature>
<dbReference type="Pfam" id="PF10067">
    <property type="entry name" value="DUF2306"/>
    <property type="match status" value="1"/>
</dbReference>
<sequence length="223" mass="24912">MRTKLYDKEKHQIIMTPAKKGSAKWLIAGLLFLSVLPLVFGAFRVTELAGGAEIMPADARFSASPLPVVLHIVSASMYTLLGAFQFSSSFRRRRPGWHRMSGRFLVLCGLLVGLSALWMTLFYPLKAGTGELLYVFRLLFGSVMVLSMVRGYTTIRRGEVIRHRAWMTRGYAIGLGVGTQMLLLMVWEMIIGQPSELSHDLLMGAAWVINLVVAEWAVRRAAH</sequence>
<feature type="transmembrane region" description="Helical" evidence="1">
    <location>
        <begin position="201"/>
        <end position="218"/>
    </location>
</feature>
<proteinExistence type="predicted"/>
<organism evidence="2 3">
    <name type="scientific">Candidatus Cohnella colombiensis</name>
    <dbReference type="NCBI Taxonomy" id="3121368"/>
    <lineage>
        <taxon>Bacteria</taxon>
        <taxon>Bacillati</taxon>
        <taxon>Bacillota</taxon>
        <taxon>Bacilli</taxon>
        <taxon>Bacillales</taxon>
        <taxon>Paenibacillaceae</taxon>
        <taxon>Cohnella</taxon>
    </lineage>
</organism>
<feature type="transmembrane region" description="Helical" evidence="1">
    <location>
        <begin position="104"/>
        <end position="125"/>
    </location>
</feature>
<keyword evidence="1" id="KW-0812">Transmembrane</keyword>
<dbReference type="InterPro" id="IPR018750">
    <property type="entry name" value="DUF2306_membrane"/>
</dbReference>
<keyword evidence="3" id="KW-1185">Reference proteome</keyword>
<protein>
    <submittedName>
        <fullName evidence="2">DUF2306 domain-containing protein</fullName>
    </submittedName>
</protein>
<feature type="transmembrane region" description="Helical" evidence="1">
    <location>
        <begin position="170"/>
        <end position="189"/>
    </location>
</feature>
<reference evidence="2" key="1">
    <citation type="submission" date="2023-03" db="EMBL/GenBank/DDBJ databases">
        <title>Andean soil-derived lignocellulolytic bacterial consortium as a source of novel taxa and putative plastic-active enzymes.</title>
        <authorList>
            <person name="Diaz-Garcia L."/>
            <person name="Chuvochina M."/>
            <person name="Feuerriegel G."/>
            <person name="Bunk B."/>
            <person name="Sproer C."/>
            <person name="Streit W.R."/>
            <person name="Rodriguez L.M."/>
            <person name="Overmann J."/>
            <person name="Jimenez D.J."/>
        </authorList>
    </citation>
    <scope>NUCLEOTIDE SEQUENCE</scope>
    <source>
        <strain evidence="2">MAG 2441</strain>
    </source>
</reference>
<dbReference type="EMBL" id="CP119317">
    <property type="protein sequence ID" value="WEK54973.1"/>
    <property type="molecule type" value="Genomic_DNA"/>
</dbReference>
<accession>A0AA95EWY6</accession>
<keyword evidence="1" id="KW-1133">Transmembrane helix</keyword>
<feature type="transmembrane region" description="Helical" evidence="1">
    <location>
        <begin position="65"/>
        <end position="84"/>
    </location>
</feature>
<name>A0AA95EWY6_9BACL</name>